<protein>
    <recommendedName>
        <fullName evidence="3">DUF1127 domain-containing protein</fullName>
    </recommendedName>
</protein>
<dbReference type="RefSeq" id="WP_133293146.1">
    <property type="nucleotide sequence ID" value="NZ_SMSJ01000169.1"/>
</dbReference>
<evidence type="ECO:0008006" key="3">
    <source>
        <dbReference type="Google" id="ProtNLM"/>
    </source>
</evidence>
<reference evidence="1 2" key="1">
    <citation type="journal article" date="2016" name="J. Microbiol.">
        <title>Dankookia rubra gen. nov., sp. nov., an alphaproteobacterium isolated from sediment of a shallow stream.</title>
        <authorList>
            <person name="Kim W.H."/>
            <person name="Kim D.H."/>
            <person name="Kang K."/>
            <person name="Ahn T.Y."/>
        </authorList>
    </citation>
    <scope>NUCLEOTIDE SEQUENCE [LARGE SCALE GENOMIC DNA]</scope>
    <source>
        <strain evidence="1 2">JCM30602</strain>
    </source>
</reference>
<accession>A0A4R5Q4Z6</accession>
<comment type="caution">
    <text evidence="1">The sequence shown here is derived from an EMBL/GenBank/DDBJ whole genome shotgun (WGS) entry which is preliminary data.</text>
</comment>
<proteinExistence type="predicted"/>
<evidence type="ECO:0000313" key="1">
    <source>
        <dbReference type="EMBL" id="TDH57994.1"/>
    </source>
</evidence>
<name>A0A4R5Q4Z6_9PROT</name>
<organism evidence="1 2">
    <name type="scientific">Dankookia rubra</name>
    <dbReference type="NCBI Taxonomy" id="1442381"/>
    <lineage>
        <taxon>Bacteria</taxon>
        <taxon>Pseudomonadati</taxon>
        <taxon>Pseudomonadota</taxon>
        <taxon>Alphaproteobacteria</taxon>
        <taxon>Acetobacterales</taxon>
        <taxon>Roseomonadaceae</taxon>
        <taxon>Dankookia</taxon>
    </lineage>
</organism>
<gene>
    <name evidence="1" type="ORF">E2C06_34905</name>
</gene>
<dbReference type="Proteomes" id="UP000295096">
    <property type="component" value="Unassembled WGS sequence"/>
</dbReference>
<feature type="non-terminal residue" evidence="1">
    <location>
        <position position="65"/>
    </location>
</feature>
<evidence type="ECO:0000313" key="2">
    <source>
        <dbReference type="Proteomes" id="UP000295096"/>
    </source>
</evidence>
<dbReference type="EMBL" id="SMSJ01000169">
    <property type="protein sequence ID" value="TDH57994.1"/>
    <property type="molecule type" value="Genomic_DNA"/>
</dbReference>
<keyword evidence="2" id="KW-1185">Reference proteome</keyword>
<sequence>MRLASTDPAAFPAPGPALGTRLRRWLRRRRQAAVLRVVEPRLREDAGLPVGPAMASLAPARPQAA</sequence>
<dbReference type="AlphaFoldDB" id="A0A4R5Q4Z6"/>